<dbReference type="AlphaFoldDB" id="A0A3D8YE42"/>
<keyword evidence="3 6" id="KW-0378">Hydrolase</keyword>
<keyword evidence="7" id="KW-1185">Reference proteome</keyword>
<sequence length="243" mass="27309">MEITALSEGLFTVDRSKIFVPYNGQQASGPGGVLIGVTPFLISTGNEYILLDTGLGYEKDGKLQILQSLQDQGIQPEQITHVILSHLHKDHTGGSAGKTSGTSYQLTFPNAKYYLQKRELDFARQQTDNPSYHHPALNLLADHPQVVFLDDDAGQITGQVHFEVSSGHTPFHQTITIKDGEKTIFYGADELPQYSYLTNNFNYKNDFNGRQSMDLRTKWHTQAQQEHWTVLFCHAKQRSVAEL</sequence>
<evidence type="ECO:0000256" key="2">
    <source>
        <dbReference type="ARBA" id="ARBA00022723"/>
    </source>
</evidence>
<keyword evidence="2" id="KW-0479">Metal-binding</keyword>
<dbReference type="Gene3D" id="3.60.15.10">
    <property type="entry name" value="Ribonuclease Z/Hydroxyacylglutathione hydrolase-like"/>
    <property type="match status" value="1"/>
</dbReference>
<dbReference type="OrthoDB" id="9802248at2"/>
<dbReference type="InterPro" id="IPR001279">
    <property type="entry name" value="Metallo-B-lactamas"/>
</dbReference>
<evidence type="ECO:0000313" key="7">
    <source>
        <dbReference type="Proteomes" id="UP000256373"/>
    </source>
</evidence>
<comment type="similarity">
    <text evidence="1">Belongs to the metallo-beta-lactamase superfamily.</text>
</comment>
<evidence type="ECO:0000259" key="5">
    <source>
        <dbReference type="SMART" id="SM00849"/>
    </source>
</evidence>
<evidence type="ECO:0000256" key="4">
    <source>
        <dbReference type="ARBA" id="ARBA00022833"/>
    </source>
</evidence>
<reference evidence="6 7" key="1">
    <citation type="submission" date="2018-07" db="EMBL/GenBank/DDBJ databases">
        <title>Dyadobacter roseus sp. nov., isolated from rose rhizosphere soil.</title>
        <authorList>
            <person name="Chen L."/>
        </authorList>
    </citation>
    <scope>NUCLEOTIDE SEQUENCE [LARGE SCALE GENOMIC DNA]</scope>
    <source>
        <strain evidence="6 7">RS19</strain>
    </source>
</reference>
<keyword evidence="4" id="KW-0862">Zinc</keyword>
<organism evidence="6 7">
    <name type="scientific">Dyadobacter luteus</name>
    <dbReference type="NCBI Taxonomy" id="2259619"/>
    <lineage>
        <taxon>Bacteria</taxon>
        <taxon>Pseudomonadati</taxon>
        <taxon>Bacteroidota</taxon>
        <taxon>Cytophagia</taxon>
        <taxon>Cytophagales</taxon>
        <taxon>Spirosomataceae</taxon>
        <taxon>Dyadobacter</taxon>
    </lineage>
</organism>
<feature type="domain" description="Metallo-beta-lactamase" evidence="5">
    <location>
        <begin position="36"/>
        <end position="234"/>
    </location>
</feature>
<dbReference type="Pfam" id="PF00753">
    <property type="entry name" value="Lactamase_B"/>
    <property type="match status" value="1"/>
</dbReference>
<accession>A0A3D8YE42</accession>
<evidence type="ECO:0000313" key="6">
    <source>
        <dbReference type="EMBL" id="REA62827.1"/>
    </source>
</evidence>
<dbReference type="InterPro" id="IPR051013">
    <property type="entry name" value="MBL_superfamily_lactonases"/>
</dbReference>
<dbReference type="RefSeq" id="WP_115830123.1">
    <property type="nucleotide sequence ID" value="NZ_QNUL01000004.1"/>
</dbReference>
<dbReference type="EMBL" id="QNUL01000004">
    <property type="protein sequence ID" value="REA62827.1"/>
    <property type="molecule type" value="Genomic_DNA"/>
</dbReference>
<dbReference type="PANTHER" id="PTHR42978:SF6">
    <property type="entry name" value="QUORUM-QUENCHING LACTONASE YTNP-RELATED"/>
    <property type="match status" value="1"/>
</dbReference>
<dbReference type="InterPro" id="IPR036866">
    <property type="entry name" value="RibonucZ/Hydroxyglut_hydro"/>
</dbReference>
<name>A0A3D8YE42_9BACT</name>
<gene>
    <name evidence="6" type="ORF">DSL64_07855</name>
</gene>
<proteinExistence type="inferred from homology"/>
<dbReference type="SUPFAM" id="SSF56281">
    <property type="entry name" value="Metallo-hydrolase/oxidoreductase"/>
    <property type="match status" value="1"/>
</dbReference>
<protein>
    <submittedName>
        <fullName evidence="6">MBL fold metallo-hydrolase</fullName>
    </submittedName>
</protein>
<dbReference type="Proteomes" id="UP000256373">
    <property type="component" value="Unassembled WGS sequence"/>
</dbReference>
<evidence type="ECO:0000256" key="1">
    <source>
        <dbReference type="ARBA" id="ARBA00007749"/>
    </source>
</evidence>
<dbReference type="PANTHER" id="PTHR42978">
    <property type="entry name" value="QUORUM-QUENCHING LACTONASE YTNP-RELATED-RELATED"/>
    <property type="match status" value="1"/>
</dbReference>
<comment type="caution">
    <text evidence="6">The sequence shown here is derived from an EMBL/GenBank/DDBJ whole genome shotgun (WGS) entry which is preliminary data.</text>
</comment>
<evidence type="ECO:0000256" key="3">
    <source>
        <dbReference type="ARBA" id="ARBA00022801"/>
    </source>
</evidence>
<dbReference type="GO" id="GO:0046872">
    <property type="term" value="F:metal ion binding"/>
    <property type="evidence" value="ECO:0007669"/>
    <property type="project" value="UniProtKB-KW"/>
</dbReference>
<dbReference type="SMART" id="SM00849">
    <property type="entry name" value="Lactamase_B"/>
    <property type="match status" value="1"/>
</dbReference>
<dbReference type="GO" id="GO:0016787">
    <property type="term" value="F:hydrolase activity"/>
    <property type="evidence" value="ECO:0007669"/>
    <property type="project" value="UniProtKB-KW"/>
</dbReference>